<dbReference type="GeneID" id="79948746"/>
<dbReference type="PANTHER" id="PTHR42711">
    <property type="entry name" value="ABC TRANSPORTER ATP-BINDING PROTEIN"/>
    <property type="match status" value="1"/>
</dbReference>
<evidence type="ECO:0000256" key="1">
    <source>
        <dbReference type="ARBA" id="ARBA00005417"/>
    </source>
</evidence>
<comment type="similarity">
    <text evidence="1">Belongs to the ABC transporter superfamily.</text>
</comment>
<dbReference type="Pfam" id="PF00005">
    <property type="entry name" value="ABC_tran"/>
    <property type="match status" value="1"/>
</dbReference>
<dbReference type="GO" id="GO:0005524">
    <property type="term" value="F:ATP binding"/>
    <property type="evidence" value="ECO:0007669"/>
    <property type="project" value="UniProtKB-KW"/>
</dbReference>
<dbReference type="PROSITE" id="PS00211">
    <property type="entry name" value="ABC_TRANSPORTER_1"/>
    <property type="match status" value="1"/>
</dbReference>
<keyword evidence="3" id="KW-0547">Nucleotide-binding</keyword>
<dbReference type="GO" id="GO:0016887">
    <property type="term" value="F:ATP hydrolysis activity"/>
    <property type="evidence" value="ECO:0007669"/>
    <property type="project" value="InterPro"/>
</dbReference>
<dbReference type="InterPro" id="IPR050763">
    <property type="entry name" value="ABC_transporter_ATP-binding"/>
</dbReference>
<name>A0AAF0FVS7_9EURY</name>
<dbReference type="InterPro" id="IPR003593">
    <property type="entry name" value="AAA+_ATPase"/>
</dbReference>
<evidence type="ECO:0000259" key="5">
    <source>
        <dbReference type="PROSITE" id="PS50893"/>
    </source>
</evidence>
<feature type="domain" description="ABC transporter" evidence="5">
    <location>
        <begin position="4"/>
        <end position="234"/>
    </location>
</feature>
<dbReference type="Gene3D" id="3.40.50.300">
    <property type="entry name" value="P-loop containing nucleotide triphosphate hydrolases"/>
    <property type="match status" value="1"/>
</dbReference>
<dbReference type="InterPro" id="IPR003439">
    <property type="entry name" value="ABC_transporter-like_ATP-bd"/>
</dbReference>
<evidence type="ECO:0000256" key="2">
    <source>
        <dbReference type="ARBA" id="ARBA00022448"/>
    </source>
</evidence>
<evidence type="ECO:0000313" key="7">
    <source>
        <dbReference type="Proteomes" id="UP001218895"/>
    </source>
</evidence>
<evidence type="ECO:0000256" key="3">
    <source>
        <dbReference type="ARBA" id="ARBA00022741"/>
    </source>
</evidence>
<reference evidence="6" key="1">
    <citation type="submission" date="2022-01" db="EMBL/GenBank/DDBJ databases">
        <title>Complete genome of Methanomicrobium antiquum DSM 21220.</title>
        <authorList>
            <person name="Chen S.-C."/>
            <person name="You Y.-T."/>
            <person name="Zhou Y.-Z."/>
            <person name="Lai M.-C."/>
        </authorList>
    </citation>
    <scope>NUCLEOTIDE SEQUENCE</scope>
    <source>
        <strain evidence="6">DSM 21220</strain>
    </source>
</reference>
<dbReference type="SMART" id="SM00382">
    <property type="entry name" value="AAA"/>
    <property type="match status" value="1"/>
</dbReference>
<dbReference type="RefSeq" id="WP_278099667.1">
    <property type="nucleotide sequence ID" value="NZ_CP091092.1"/>
</dbReference>
<dbReference type="Proteomes" id="UP001218895">
    <property type="component" value="Chromosome"/>
</dbReference>
<proteinExistence type="inferred from homology"/>
<evidence type="ECO:0000313" key="6">
    <source>
        <dbReference type="EMBL" id="WFN36830.1"/>
    </source>
</evidence>
<dbReference type="PROSITE" id="PS50893">
    <property type="entry name" value="ABC_TRANSPORTER_2"/>
    <property type="match status" value="1"/>
</dbReference>
<gene>
    <name evidence="6" type="ORF">L1994_00080</name>
</gene>
<dbReference type="EMBL" id="CP091092">
    <property type="protein sequence ID" value="WFN36830.1"/>
    <property type="molecule type" value="Genomic_DNA"/>
</dbReference>
<organism evidence="6 7">
    <name type="scientific">Methanomicrobium antiquum</name>
    <dbReference type="NCBI Taxonomy" id="487686"/>
    <lineage>
        <taxon>Archaea</taxon>
        <taxon>Methanobacteriati</taxon>
        <taxon>Methanobacteriota</taxon>
        <taxon>Stenosarchaea group</taxon>
        <taxon>Methanomicrobia</taxon>
        <taxon>Methanomicrobiales</taxon>
        <taxon>Methanomicrobiaceae</taxon>
        <taxon>Methanomicrobium</taxon>
    </lineage>
</organism>
<keyword evidence="2" id="KW-0813">Transport</keyword>
<dbReference type="InterPro" id="IPR017871">
    <property type="entry name" value="ABC_transporter-like_CS"/>
</dbReference>
<accession>A0AAF0FVS7</accession>
<dbReference type="AlphaFoldDB" id="A0AAF0FVS7"/>
<dbReference type="PANTHER" id="PTHR42711:SF5">
    <property type="entry name" value="ABC TRANSPORTER ATP-BINDING PROTEIN NATA"/>
    <property type="match status" value="1"/>
</dbReference>
<dbReference type="InterPro" id="IPR027417">
    <property type="entry name" value="P-loop_NTPase"/>
</dbReference>
<sequence>MNAVLAENLVKSFGDVRAVDNVSLTIKEGEIFGFLGPNGAGKTTTIRMITGVLIPDFGDVKIFGTDIHKDPITSKLNMGIIPENGTVYADLTALQNVLLTAKFYGMKKNEREMRANEVLENLGLSERKNSLVRSFSKGMRQRVAIAAAIVHSPKLLILDEPTTGLDVYSRRLVIDTVREMNSKASTILLTTHNIEEANALCSKVAVINKGKIAAVESPEKLKKTFDTSGYVEVSFDRNVSEEVFSYQGIEKAEKWGDKWRIYSDDPDRTVKFLSALAEREKLKFVGISTSNPSLEEAFVKLTEED</sequence>
<dbReference type="SUPFAM" id="SSF52540">
    <property type="entry name" value="P-loop containing nucleoside triphosphate hydrolases"/>
    <property type="match status" value="1"/>
</dbReference>
<evidence type="ECO:0000256" key="4">
    <source>
        <dbReference type="ARBA" id="ARBA00022840"/>
    </source>
</evidence>
<protein>
    <submittedName>
        <fullName evidence="6">ABC transporter ATP-binding protein</fullName>
    </submittedName>
</protein>
<dbReference type="KEGG" id="manq:L1994_00080"/>
<keyword evidence="7" id="KW-1185">Reference proteome</keyword>
<keyword evidence="4 6" id="KW-0067">ATP-binding</keyword>